<proteinExistence type="predicted"/>
<name>A0ABD3B2S1_9GENT</name>
<dbReference type="EMBL" id="JBJUIK010000001">
    <property type="protein sequence ID" value="KAL3537759.1"/>
    <property type="molecule type" value="Genomic_DNA"/>
</dbReference>
<reference evidence="2 3" key="1">
    <citation type="submission" date="2024-11" db="EMBL/GenBank/DDBJ databases">
        <title>A near-complete genome assembly of Cinchona calisaya.</title>
        <authorList>
            <person name="Lian D.C."/>
            <person name="Zhao X.W."/>
            <person name="Wei L."/>
        </authorList>
    </citation>
    <scope>NUCLEOTIDE SEQUENCE [LARGE SCALE GENOMIC DNA]</scope>
    <source>
        <tissue evidence="2">Nenye</tissue>
    </source>
</reference>
<keyword evidence="3" id="KW-1185">Reference proteome</keyword>
<protein>
    <submittedName>
        <fullName evidence="2">Uncharacterized protein</fullName>
    </submittedName>
</protein>
<feature type="region of interest" description="Disordered" evidence="1">
    <location>
        <begin position="105"/>
        <end position="135"/>
    </location>
</feature>
<comment type="caution">
    <text evidence="2">The sequence shown here is derived from an EMBL/GenBank/DDBJ whole genome shotgun (WGS) entry which is preliminary data.</text>
</comment>
<dbReference type="Proteomes" id="UP001630127">
    <property type="component" value="Unassembled WGS sequence"/>
</dbReference>
<feature type="compositionally biased region" description="Polar residues" evidence="1">
    <location>
        <begin position="105"/>
        <end position="121"/>
    </location>
</feature>
<sequence>MEVHHGGEFKNVPSEVIRGVPFEKGLVFCKSDKDCVFMVRTLPPKRLAEVHMVHSGKELKLFPLEEKLVNMLKWAATLILRAVLSRKKQQIMCLKLMRKILKTQPKVNEGNSESQPKSTKGNIDGVGEQEAAING</sequence>
<evidence type="ECO:0000313" key="3">
    <source>
        <dbReference type="Proteomes" id="UP001630127"/>
    </source>
</evidence>
<evidence type="ECO:0000313" key="2">
    <source>
        <dbReference type="EMBL" id="KAL3537759.1"/>
    </source>
</evidence>
<evidence type="ECO:0000256" key="1">
    <source>
        <dbReference type="SAM" id="MobiDB-lite"/>
    </source>
</evidence>
<accession>A0ABD3B2S1</accession>
<gene>
    <name evidence="2" type="ORF">ACH5RR_001125</name>
</gene>
<dbReference type="AlphaFoldDB" id="A0ABD3B2S1"/>
<organism evidence="2 3">
    <name type="scientific">Cinchona calisaya</name>
    <dbReference type="NCBI Taxonomy" id="153742"/>
    <lineage>
        <taxon>Eukaryota</taxon>
        <taxon>Viridiplantae</taxon>
        <taxon>Streptophyta</taxon>
        <taxon>Embryophyta</taxon>
        <taxon>Tracheophyta</taxon>
        <taxon>Spermatophyta</taxon>
        <taxon>Magnoliopsida</taxon>
        <taxon>eudicotyledons</taxon>
        <taxon>Gunneridae</taxon>
        <taxon>Pentapetalae</taxon>
        <taxon>asterids</taxon>
        <taxon>lamiids</taxon>
        <taxon>Gentianales</taxon>
        <taxon>Rubiaceae</taxon>
        <taxon>Cinchonoideae</taxon>
        <taxon>Cinchoneae</taxon>
        <taxon>Cinchona</taxon>
    </lineage>
</organism>